<reference evidence="1 2" key="1">
    <citation type="submission" date="2021-01" db="EMBL/GenBank/DDBJ databases">
        <title>Whole genome shotgun sequence of Actinoplanes deccanensis NBRC 13994.</title>
        <authorList>
            <person name="Komaki H."/>
            <person name="Tamura T."/>
        </authorList>
    </citation>
    <scope>NUCLEOTIDE SEQUENCE [LARGE SCALE GENOMIC DNA]</scope>
    <source>
        <strain evidence="1 2">NBRC 13994</strain>
    </source>
</reference>
<keyword evidence="2" id="KW-1185">Reference proteome</keyword>
<name>A0ABQ3YDI8_9ACTN</name>
<comment type="caution">
    <text evidence="1">The sequence shown here is derived from an EMBL/GenBank/DDBJ whole genome shotgun (WGS) entry which is preliminary data.</text>
</comment>
<evidence type="ECO:0000313" key="2">
    <source>
        <dbReference type="Proteomes" id="UP000609879"/>
    </source>
</evidence>
<protein>
    <submittedName>
        <fullName evidence="1">Uncharacterized protein</fullName>
    </submittedName>
</protein>
<dbReference type="EMBL" id="BOMI01000136">
    <property type="protein sequence ID" value="GID78069.1"/>
    <property type="molecule type" value="Genomic_DNA"/>
</dbReference>
<accession>A0ABQ3YDI8</accession>
<sequence length="294" mass="32911">MAGNTHRENCANAQNPGCVCTGCGGSLHGWQGWTGLAFDPQRARDEKRRKLERKVERTRRGDLSFNARNRQAYIDLARLDIADSMSAPGLQRASRGAPLPKIDVADAGEIRYDAERVTFLGQEIMEKTWKEISVEIDGLAQSEHRSRDIKKQLADHAWCGLLVALIRWIEKLDEAAKFLSEQGKNFVKIHLATPLTGLSKTLADAVIDIVVDKVWTALSRLIQAHFPVVGDDTLRVLRILALFACPSIEQHPDVYKYAARPLMGDAQKLISEDVRETTIALFTSWWTRRAPEAA</sequence>
<evidence type="ECO:0000313" key="1">
    <source>
        <dbReference type="EMBL" id="GID78069.1"/>
    </source>
</evidence>
<dbReference type="RefSeq" id="WP_203772643.1">
    <property type="nucleotide sequence ID" value="NZ_BAAABO010000018.1"/>
</dbReference>
<dbReference type="Proteomes" id="UP000609879">
    <property type="component" value="Unassembled WGS sequence"/>
</dbReference>
<proteinExistence type="predicted"/>
<organism evidence="1 2">
    <name type="scientific">Paractinoplanes deccanensis</name>
    <dbReference type="NCBI Taxonomy" id="113561"/>
    <lineage>
        <taxon>Bacteria</taxon>
        <taxon>Bacillati</taxon>
        <taxon>Actinomycetota</taxon>
        <taxon>Actinomycetes</taxon>
        <taxon>Micromonosporales</taxon>
        <taxon>Micromonosporaceae</taxon>
        <taxon>Paractinoplanes</taxon>
    </lineage>
</organism>
<gene>
    <name evidence="1" type="ORF">Ade02nite_67100</name>
</gene>